<dbReference type="RefSeq" id="WP_083543160.1">
    <property type="nucleotide sequence ID" value="NZ_FQUW01000017.1"/>
</dbReference>
<keyword evidence="1" id="KW-0808">Transferase</keyword>
<dbReference type="InterPro" id="IPR023606">
    <property type="entry name" value="CoA-Trfase_III_dom_1_sf"/>
</dbReference>
<dbReference type="Gene3D" id="3.30.1540.10">
    <property type="entry name" value="formyl-coa transferase, domain 3"/>
    <property type="match status" value="1"/>
</dbReference>
<dbReference type="EMBL" id="FQUW01000017">
    <property type="protein sequence ID" value="SHF18742.1"/>
    <property type="molecule type" value="Genomic_DNA"/>
</dbReference>
<sequence length="388" mass="42584">MYRILKNVKVLDLTRLLPGPYATMILADLGAEVLKIEDLEAGDYLRGMGPQVGRESAWFHAVNRNKKSMRLNLKTLKGREIFLQLVREYDVVVESFRPGVMERLGLGYEILSAANPRLVYCALSGYGQDGPYSMRPGHDINYISIAGALGLTGSRGGPPVLPGVQVADLSGGLMAVVGILAACIKNLQTGRGAYIDVSLMDTVVSWMSLYLTQYLAGAGEPRRGAEDLNGGRVCYNIYSTRDGRYVSVGNLEPRFWENFCYAAGRPDLLPLQYREDEEARRAVQEFFSSKTLAEIMELFGRVDTCIEPVLDVSEVPAHPQVRARNLFIKLPAGEGVITTVGQPLKIQGVEKKADFPAPGAGEHTVEILRQLGYRDQDIEALKSEGVVG</sequence>
<dbReference type="Gene3D" id="3.40.50.10540">
    <property type="entry name" value="Crotonobetainyl-coa:carnitine coa-transferase, domain 1"/>
    <property type="match status" value="2"/>
</dbReference>
<name>A0A1M4ZLR2_9FIRM</name>
<dbReference type="PANTHER" id="PTHR48228:SF5">
    <property type="entry name" value="ALPHA-METHYLACYL-COA RACEMASE"/>
    <property type="match status" value="1"/>
</dbReference>
<dbReference type="PANTHER" id="PTHR48228">
    <property type="entry name" value="SUCCINYL-COA--D-CITRAMALATE COA-TRANSFERASE"/>
    <property type="match status" value="1"/>
</dbReference>
<protein>
    <submittedName>
        <fullName evidence="1">Crotonobetainyl-CoA:carnitine CoA-transferase CaiB</fullName>
    </submittedName>
</protein>
<dbReference type="InterPro" id="IPR003673">
    <property type="entry name" value="CoA-Trfase_fam_III"/>
</dbReference>
<dbReference type="InterPro" id="IPR050509">
    <property type="entry name" value="CoA-transferase_III"/>
</dbReference>
<accession>A0A1M4ZLR2</accession>
<gene>
    <name evidence="1" type="ORF">SAMN02745218_01643</name>
</gene>
<dbReference type="Pfam" id="PF02515">
    <property type="entry name" value="CoA_transf_3"/>
    <property type="match status" value="1"/>
</dbReference>
<keyword evidence="2" id="KW-1185">Reference proteome</keyword>
<evidence type="ECO:0000313" key="1">
    <source>
        <dbReference type="EMBL" id="SHF18742.1"/>
    </source>
</evidence>
<dbReference type="GO" id="GO:0016740">
    <property type="term" value="F:transferase activity"/>
    <property type="evidence" value="ECO:0007669"/>
    <property type="project" value="UniProtKB-KW"/>
</dbReference>
<reference evidence="2" key="1">
    <citation type="submission" date="2016-11" db="EMBL/GenBank/DDBJ databases">
        <authorList>
            <person name="Varghese N."/>
            <person name="Submissions S."/>
        </authorList>
    </citation>
    <scope>NUCLEOTIDE SEQUENCE [LARGE SCALE GENOMIC DNA]</scope>
    <source>
        <strain evidence="2">DSM 11792</strain>
    </source>
</reference>
<proteinExistence type="predicted"/>
<dbReference type="OrthoDB" id="9797653at2"/>
<dbReference type="AlphaFoldDB" id="A0A1M4ZLR2"/>
<dbReference type="InterPro" id="IPR044855">
    <property type="entry name" value="CoA-Trfase_III_dom3_sf"/>
</dbReference>
<evidence type="ECO:0000313" key="2">
    <source>
        <dbReference type="Proteomes" id="UP000184196"/>
    </source>
</evidence>
<dbReference type="Proteomes" id="UP000184196">
    <property type="component" value="Unassembled WGS sequence"/>
</dbReference>
<organism evidence="1 2">
    <name type="scientific">Desulfofundulus australicus DSM 11792</name>
    <dbReference type="NCBI Taxonomy" id="1121425"/>
    <lineage>
        <taxon>Bacteria</taxon>
        <taxon>Bacillati</taxon>
        <taxon>Bacillota</taxon>
        <taxon>Clostridia</taxon>
        <taxon>Eubacteriales</taxon>
        <taxon>Peptococcaceae</taxon>
        <taxon>Desulfofundulus</taxon>
    </lineage>
</organism>
<dbReference type="SUPFAM" id="SSF89796">
    <property type="entry name" value="CoA-transferase family III (CaiB/BaiF)"/>
    <property type="match status" value="1"/>
</dbReference>